<proteinExistence type="predicted"/>
<accession>A0ACC3TMC4</accession>
<reference evidence="2" key="1">
    <citation type="journal article" date="2024" name="Front. Bioeng. Biotechnol.">
        <title>Genome-scale model development and genomic sequencing of the oleaginous clade Lipomyces.</title>
        <authorList>
            <person name="Czajka J.J."/>
            <person name="Han Y."/>
            <person name="Kim J."/>
            <person name="Mondo S.J."/>
            <person name="Hofstad B.A."/>
            <person name="Robles A."/>
            <person name="Haridas S."/>
            <person name="Riley R."/>
            <person name="LaButti K."/>
            <person name="Pangilinan J."/>
            <person name="Andreopoulos W."/>
            <person name="Lipzen A."/>
            <person name="Yan J."/>
            <person name="Wang M."/>
            <person name="Ng V."/>
            <person name="Grigoriev I.V."/>
            <person name="Spatafora J.W."/>
            <person name="Magnuson J.K."/>
            <person name="Baker S.E."/>
            <person name="Pomraning K.R."/>
        </authorList>
    </citation>
    <scope>NUCLEOTIDE SEQUENCE [LARGE SCALE GENOMIC DNA]</scope>
    <source>
        <strain evidence="2">CBS 10300</strain>
    </source>
</reference>
<evidence type="ECO:0000313" key="1">
    <source>
        <dbReference type="EMBL" id="KAK9322318.1"/>
    </source>
</evidence>
<organism evidence="1 2">
    <name type="scientific">Lipomyces orientalis</name>
    <dbReference type="NCBI Taxonomy" id="1233043"/>
    <lineage>
        <taxon>Eukaryota</taxon>
        <taxon>Fungi</taxon>
        <taxon>Dikarya</taxon>
        <taxon>Ascomycota</taxon>
        <taxon>Saccharomycotina</taxon>
        <taxon>Lipomycetes</taxon>
        <taxon>Lipomycetales</taxon>
        <taxon>Lipomycetaceae</taxon>
        <taxon>Lipomyces</taxon>
    </lineage>
</organism>
<gene>
    <name evidence="1" type="ORF">V1517DRAFT_373947</name>
</gene>
<dbReference type="EMBL" id="MU970079">
    <property type="protein sequence ID" value="KAK9322318.1"/>
    <property type="molecule type" value="Genomic_DNA"/>
</dbReference>
<evidence type="ECO:0000313" key="2">
    <source>
        <dbReference type="Proteomes" id="UP001489719"/>
    </source>
</evidence>
<sequence length="227" mass="26346">MPSTSFDPTFGSGKSFQATKARANTLAEFHYPDMHPSPLDAPSPELESNEQSWFYYLTEITLRHIGSRVLNTLYCRDHYSWTDEAMPFMAKWVDEFEQQLQDWYAGFPSLIQFERCYANRGAATYGLRPLLEIKVWIYRQFIYYAIHNPPNAPCQNLIPPYVEKSLTSNLHHLHYQPVLHRHDGTLVLHKSMHRRCSAFTAVRSGTIHVPAGWRAADWDRESQVLGI</sequence>
<keyword evidence="2" id="KW-1185">Reference proteome</keyword>
<protein>
    <submittedName>
        <fullName evidence="1">Uncharacterized protein</fullName>
    </submittedName>
</protein>
<name>A0ACC3TMC4_9ASCO</name>
<comment type="caution">
    <text evidence="1">The sequence shown here is derived from an EMBL/GenBank/DDBJ whole genome shotgun (WGS) entry which is preliminary data.</text>
</comment>
<dbReference type="Proteomes" id="UP001489719">
    <property type="component" value="Unassembled WGS sequence"/>
</dbReference>